<dbReference type="AlphaFoldDB" id="A0A1H3NXW6"/>
<proteinExistence type="predicted"/>
<keyword evidence="2" id="KW-1185">Reference proteome</keyword>
<evidence type="ECO:0000313" key="2">
    <source>
        <dbReference type="Proteomes" id="UP000199632"/>
    </source>
</evidence>
<protein>
    <submittedName>
        <fullName evidence="1">Uncharacterized protein</fullName>
    </submittedName>
</protein>
<dbReference type="STRING" id="137265.SAMN05421684_2422"/>
<evidence type="ECO:0000313" key="1">
    <source>
        <dbReference type="EMBL" id="SDY93658.1"/>
    </source>
</evidence>
<dbReference type="EMBL" id="FNQB01000001">
    <property type="protein sequence ID" value="SDY93658.1"/>
    <property type="molecule type" value="Genomic_DNA"/>
</dbReference>
<sequence length="178" mass="19420">MGPESFTAGWTRLWRLAERLGGDPESVFAPVGLFLGDPTLARAWAYDCTPANATTFAATGVNGVHFSLVDCDGVAPVVMTVPMAFDKPNHILAGDIREFLALGTHAGYYGLESLAYAWDRQDMINRLERGGPPDDPTEAELLRHLTAEFALEPGEHIARRMEQLETMYGARVSPAQEA</sequence>
<name>A0A1H3NXW6_9ACTN</name>
<reference evidence="2" key="1">
    <citation type="submission" date="2016-10" db="EMBL/GenBank/DDBJ databases">
        <authorList>
            <person name="Varghese N."/>
            <person name="Submissions S."/>
        </authorList>
    </citation>
    <scope>NUCLEOTIDE SEQUENCE [LARGE SCALE GENOMIC DNA]</scope>
    <source>
        <strain evidence="2">DSM 44718</strain>
    </source>
</reference>
<accession>A0A1H3NXW6</accession>
<gene>
    <name evidence="1" type="ORF">SAMN05421684_2422</name>
</gene>
<organism evidence="1 2">
    <name type="scientific">Asanoa ishikariensis</name>
    <dbReference type="NCBI Taxonomy" id="137265"/>
    <lineage>
        <taxon>Bacteria</taxon>
        <taxon>Bacillati</taxon>
        <taxon>Actinomycetota</taxon>
        <taxon>Actinomycetes</taxon>
        <taxon>Micromonosporales</taxon>
        <taxon>Micromonosporaceae</taxon>
        <taxon>Asanoa</taxon>
    </lineage>
</organism>
<dbReference type="Proteomes" id="UP000199632">
    <property type="component" value="Unassembled WGS sequence"/>
</dbReference>